<evidence type="ECO:0000313" key="3">
    <source>
        <dbReference type="EMBL" id="ANQ07103.1"/>
    </source>
</evidence>
<feature type="region of interest" description="Disordered" evidence="1">
    <location>
        <begin position="563"/>
        <end position="592"/>
    </location>
</feature>
<dbReference type="VEuPathDB" id="PlasmoDB:PCOAH_00012910"/>
<proteinExistence type="predicted"/>
<keyword evidence="2" id="KW-0812">Transmembrane</keyword>
<evidence type="ECO:0000313" key="4">
    <source>
        <dbReference type="Proteomes" id="UP000092716"/>
    </source>
</evidence>
<accession>A0A1B1DWD7</accession>
<dbReference type="AlphaFoldDB" id="A0A1B1DWD7"/>
<sequence>MVELPSQKVYAEFVKGKRGCTLKSGQGRREEVERDLKFVLVNACKINDSTLANRVVQNYCYACNGSRVDTLSDSERCNFLFYWLGDVIIREKKNDNYSFEIAMKAIYNNFPYSKFQDGCTNLYPQISKDLFEKIKVLFDFNYNYKILKKQAGNCDHATCKKLADELRDASSAYDSISGVCDEEPTNSYCTKFLAEKGEVEGEFAQPKESKCSEAKETIQTQVKLTNEHLERLDSNLLYYRRFTEDLEYCDTSCFPSRKKIADQLKEYFINEQYANLIARLLCKISALLEEGQADSKICTFFNYWLQHILSDKLNGDTSFSTLVEAINKELSGIEHKNKCELTDIDTNNIPFHRRKVLLEYSVDYDRINSDLTRFGSPKPSCSKKYHKHLQAIVDAYKAAYSPCHRESSTNCDDFKEVFKKNDNRDTLTLECQPLSDKEESALGEKDDENDLRTLLSKGGGELPPDDQTERCTEMMSGGTTTSGENTTAAPILSSVFGTLIGVPAFVFLLYKYNSLFSGILNNFGGSNKNRRKRTAAVESDFDDTLTNDGTDTSTLYSTITDDSTIYNEQPPDRRGAGNNNARQKRNVAYQRM</sequence>
<keyword evidence="2" id="KW-1133">Transmembrane helix</keyword>
<reference evidence="4" key="1">
    <citation type="submission" date="2016-06" db="EMBL/GenBank/DDBJ databases">
        <title>First high quality genome sequence of Plasmodium coatneyi using continuous long reads from single molecule, real-time sequencing.</title>
        <authorList>
            <person name="Chien J.-T."/>
            <person name="Pakala S.B."/>
            <person name="Geraldo J.A."/>
            <person name="Lapp S.A."/>
            <person name="Barnwell J.W."/>
            <person name="Kissinger J.C."/>
            <person name="Galinski M.R."/>
            <person name="Humphrey J.C."/>
        </authorList>
    </citation>
    <scope>NUCLEOTIDE SEQUENCE [LARGE SCALE GENOMIC DNA]</scope>
    <source>
        <strain evidence="4">Hackeri</strain>
    </source>
</reference>
<dbReference type="RefSeq" id="XP_019913798.1">
    <property type="nucleotide sequence ID" value="XM_020058100.1"/>
</dbReference>
<dbReference type="Pfam" id="PF05795">
    <property type="entry name" value="Plasmodium_Vir"/>
    <property type="match status" value="2"/>
</dbReference>
<evidence type="ECO:0000256" key="1">
    <source>
        <dbReference type="SAM" id="MobiDB-lite"/>
    </source>
</evidence>
<organism evidence="3 4">
    <name type="scientific">Plasmodium coatneyi</name>
    <dbReference type="NCBI Taxonomy" id="208452"/>
    <lineage>
        <taxon>Eukaryota</taxon>
        <taxon>Sar</taxon>
        <taxon>Alveolata</taxon>
        <taxon>Apicomplexa</taxon>
        <taxon>Aconoidasida</taxon>
        <taxon>Haemosporida</taxon>
        <taxon>Plasmodiidae</taxon>
        <taxon>Plasmodium</taxon>
    </lineage>
</organism>
<protein>
    <submittedName>
        <fullName evidence="3">KIR protein</fullName>
    </submittedName>
</protein>
<feature type="transmembrane region" description="Helical" evidence="2">
    <location>
        <begin position="491"/>
        <end position="510"/>
    </location>
</feature>
<name>A0A1B1DWD7_9APIC</name>
<dbReference type="EMBL" id="CP016244">
    <property type="protein sequence ID" value="ANQ07103.1"/>
    <property type="molecule type" value="Genomic_DNA"/>
</dbReference>
<evidence type="ECO:0000256" key="2">
    <source>
        <dbReference type="SAM" id="Phobius"/>
    </source>
</evidence>
<dbReference type="InterPro" id="IPR008780">
    <property type="entry name" value="Plasmodium_Vir"/>
</dbReference>
<gene>
    <name evidence="3" type="ORF">PCOAH_00012910</name>
</gene>
<dbReference type="KEGG" id="pcot:PCOAH_00012910"/>
<dbReference type="Proteomes" id="UP000092716">
    <property type="component" value="Chromosome 6"/>
</dbReference>
<keyword evidence="2" id="KW-0472">Membrane</keyword>
<dbReference type="GeneID" id="30908017"/>
<keyword evidence="4" id="KW-1185">Reference proteome</keyword>
<feature type="region of interest" description="Disordered" evidence="1">
    <location>
        <begin position="437"/>
        <end position="468"/>
    </location>
</feature>